<dbReference type="Proteomes" id="UP001281761">
    <property type="component" value="Unassembled WGS sequence"/>
</dbReference>
<sequence length="172" mass="18976">MDWLGRKLGFGAVRRKDIVIPGGVHHQCPTAGAVVLPSNASEIGRFAQKVPRRVLFATAARVAESTRFPTPDGEFSLPIGRFGQLRVAQNCFLSAIFSDTRKRLDSAANADCQPLVCLGMDWRVPHTVTLSHGQKFTGTLVRVYEQSTFSNLSLNTSQHWKTAISKILNKRV</sequence>
<proteinExistence type="predicted"/>
<reference evidence="1 2" key="1">
    <citation type="journal article" date="2022" name="bioRxiv">
        <title>Genomics of Preaxostyla Flagellates Illuminates Evolutionary Transitions and the Path Towards Mitochondrial Loss.</title>
        <authorList>
            <person name="Novak L.V.F."/>
            <person name="Treitli S.C."/>
            <person name="Pyrih J."/>
            <person name="Halakuc P."/>
            <person name="Pipaliya S.V."/>
            <person name="Vacek V."/>
            <person name="Brzon O."/>
            <person name="Soukal P."/>
            <person name="Eme L."/>
            <person name="Dacks J.B."/>
            <person name="Karnkowska A."/>
            <person name="Elias M."/>
            <person name="Hampl V."/>
        </authorList>
    </citation>
    <scope>NUCLEOTIDE SEQUENCE [LARGE SCALE GENOMIC DNA]</scope>
    <source>
        <strain evidence="1">NAU3</strain>
        <tissue evidence="1">Gut</tissue>
    </source>
</reference>
<protein>
    <submittedName>
        <fullName evidence="1">Uncharacterized protein</fullName>
    </submittedName>
</protein>
<name>A0ABQ9XU66_9EUKA</name>
<dbReference type="EMBL" id="JARBJD010000071">
    <property type="protein sequence ID" value="KAK2955022.1"/>
    <property type="molecule type" value="Genomic_DNA"/>
</dbReference>
<evidence type="ECO:0000313" key="2">
    <source>
        <dbReference type="Proteomes" id="UP001281761"/>
    </source>
</evidence>
<keyword evidence="2" id="KW-1185">Reference proteome</keyword>
<accession>A0ABQ9XU66</accession>
<comment type="caution">
    <text evidence="1">The sequence shown here is derived from an EMBL/GenBank/DDBJ whole genome shotgun (WGS) entry which is preliminary data.</text>
</comment>
<gene>
    <name evidence="1" type="ORF">BLNAU_9953</name>
</gene>
<evidence type="ECO:0000313" key="1">
    <source>
        <dbReference type="EMBL" id="KAK2955022.1"/>
    </source>
</evidence>
<organism evidence="1 2">
    <name type="scientific">Blattamonas nauphoetae</name>
    <dbReference type="NCBI Taxonomy" id="2049346"/>
    <lineage>
        <taxon>Eukaryota</taxon>
        <taxon>Metamonada</taxon>
        <taxon>Preaxostyla</taxon>
        <taxon>Oxymonadida</taxon>
        <taxon>Blattamonas</taxon>
    </lineage>
</organism>